<dbReference type="EMBL" id="JBBMFS010000006">
    <property type="protein sequence ID" value="MEQ2555085.1"/>
    <property type="molecule type" value="Genomic_DNA"/>
</dbReference>
<keyword evidence="2 4" id="KW-0442">Lipid degradation</keyword>
<evidence type="ECO:0000256" key="2">
    <source>
        <dbReference type="ARBA" id="ARBA00022963"/>
    </source>
</evidence>
<dbReference type="InterPro" id="IPR037483">
    <property type="entry name" value="YjjU-like"/>
</dbReference>
<feature type="short sequence motif" description="DGA/G" evidence="4">
    <location>
        <begin position="160"/>
        <end position="162"/>
    </location>
</feature>
<evidence type="ECO:0000256" key="3">
    <source>
        <dbReference type="ARBA" id="ARBA00023098"/>
    </source>
</evidence>
<evidence type="ECO:0000256" key="1">
    <source>
        <dbReference type="ARBA" id="ARBA00022801"/>
    </source>
</evidence>
<gene>
    <name evidence="6" type="ORF">WMO37_08720</name>
</gene>
<proteinExistence type="predicted"/>
<comment type="caution">
    <text evidence="4">Lacks conserved residue(s) required for the propagation of feature annotation.</text>
</comment>
<dbReference type="PANTHER" id="PTHR14226:SF25">
    <property type="entry name" value="PHOSPHOESTERASE"/>
    <property type="match status" value="1"/>
</dbReference>
<evidence type="ECO:0000256" key="4">
    <source>
        <dbReference type="PROSITE-ProRule" id="PRU01161"/>
    </source>
</evidence>
<feature type="active site" description="Nucleophile" evidence="4">
    <location>
        <position position="38"/>
    </location>
</feature>
<evidence type="ECO:0000313" key="6">
    <source>
        <dbReference type="EMBL" id="MEQ2555085.1"/>
    </source>
</evidence>
<feature type="short sequence motif" description="GXSXG" evidence="4">
    <location>
        <begin position="36"/>
        <end position="40"/>
    </location>
</feature>
<protein>
    <submittedName>
        <fullName evidence="6">Patatin family protein</fullName>
    </submittedName>
</protein>
<dbReference type="InterPro" id="IPR016035">
    <property type="entry name" value="Acyl_Trfase/lysoPLipase"/>
</dbReference>
<dbReference type="Pfam" id="PF19890">
    <property type="entry name" value="DUF6363"/>
    <property type="match status" value="1"/>
</dbReference>
<accession>A0ABV1H6J1</accession>
<name>A0ABV1H6J1_9FIRM</name>
<dbReference type="Proteomes" id="UP001546774">
    <property type="component" value="Unassembled WGS sequence"/>
</dbReference>
<organism evidence="6 7">
    <name type="scientific">Lachnospira intestinalis</name>
    <dbReference type="NCBI Taxonomy" id="3133158"/>
    <lineage>
        <taxon>Bacteria</taxon>
        <taxon>Bacillati</taxon>
        <taxon>Bacillota</taxon>
        <taxon>Clostridia</taxon>
        <taxon>Lachnospirales</taxon>
        <taxon>Lachnospiraceae</taxon>
        <taxon>Lachnospira</taxon>
    </lineage>
</organism>
<feature type="active site" description="Proton acceptor" evidence="4">
    <location>
        <position position="160"/>
    </location>
</feature>
<dbReference type="PROSITE" id="PS51635">
    <property type="entry name" value="PNPLA"/>
    <property type="match status" value="1"/>
</dbReference>
<dbReference type="InterPro" id="IPR002641">
    <property type="entry name" value="PNPLA_dom"/>
</dbReference>
<sequence>MKTGIVFEGGAFRTIFSCGVMDAFLDRDIMPDYMIGVSAGAAYGVSYASRQKRRNLQILLDYRDDKRYMSMHNMTDKTNRSVYGLEFAYDTIPNKLVPFDYDTFNAWGGEFYAVVTNVLTGKPEYMRYTTEDRTNKLLQATCALPALFPYIYLNDTPYLDGGLSDSIPYERAFADGCDRVVVVLTRQKGYKKKTGATTKALAHAFWKYPELGKDLLSRADCYNRSLKKLEQLEKEKKVIVIRPDNTDGFSRLEKDKEKIKALYHDGYTKGLLFSDKVKEFYTK</sequence>
<evidence type="ECO:0000259" key="5">
    <source>
        <dbReference type="PROSITE" id="PS51635"/>
    </source>
</evidence>
<keyword evidence="3 4" id="KW-0443">Lipid metabolism</keyword>
<dbReference type="Pfam" id="PF01734">
    <property type="entry name" value="Patatin"/>
    <property type="match status" value="1"/>
</dbReference>
<dbReference type="PANTHER" id="PTHR14226">
    <property type="entry name" value="NEUROPATHY TARGET ESTERASE/SWISS CHEESE D.MELANOGASTER"/>
    <property type="match status" value="1"/>
</dbReference>
<feature type="domain" description="PNPLA" evidence="5">
    <location>
        <begin position="5"/>
        <end position="173"/>
    </location>
</feature>
<keyword evidence="1 4" id="KW-0378">Hydrolase</keyword>
<keyword evidence="7" id="KW-1185">Reference proteome</keyword>
<dbReference type="InterPro" id="IPR050301">
    <property type="entry name" value="NTE"/>
</dbReference>
<comment type="caution">
    <text evidence="6">The sequence shown here is derived from an EMBL/GenBank/DDBJ whole genome shotgun (WGS) entry which is preliminary data.</text>
</comment>
<dbReference type="InterPro" id="IPR045943">
    <property type="entry name" value="DUF6363"/>
</dbReference>
<reference evidence="6" key="1">
    <citation type="submission" date="2024-03" db="EMBL/GenBank/DDBJ databases">
        <title>Human intestinal bacterial collection.</title>
        <authorList>
            <person name="Pauvert C."/>
            <person name="Hitch T.C.A."/>
            <person name="Clavel T."/>
        </authorList>
    </citation>
    <scope>NUCLEOTIDE SEQUENCE [LARGE SCALE GENOMIC DNA]</scope>
    <source>
        <strain evidence="6">CLA-AA-H89B</strain>
    </source>
</reference>
<dbReference type="CDD" id="cd07208">
    <property type="entry name" value="Pat_hypo_Ecoli_yjju_like"/>
    <property type="match status" value="1"/>
</dbReference>
<dbReference type="Gene3D" id="3.40.1090.10">
    <property type="entry name" value="Cytosolic phospholipase A2 catalytic domain"/>
    <property type="match status" value="2"/>
</dbReference>
<evidence type="ECO:0000313" key="7">
    <source>
        <dbReference type="Proteomes" id="UP001546774"/>
    </source>
</evidence>
<dbReference type="SUPFAM" id="SSF52151">
    <property type="entry name" value="FabD/lysophospholipase-like"/>
    <property type="match status" value="1"/>
</dbReference>